<dbReference type="Gene3D" id="3.90.550.10">
    <property type="entry name" value="Spore Coat Polysaccharide Biosynthesis Protein SpsA, Chain A"/>
    <property type="match status" value="1"/>
</dbReference>
<accession>A0ABS4KNE0</accession>
<feature type="domain" description="Galactosyltransferase C-terminal" evidence="6">
    <location>
        <begin position="170"/>
        <end position="224"/>
    </location>
</feature>
<keyword evidence="8" id="KW-1185">Reference proteome</keyword>
<comment type="caution">
    <text evidence="7">The sequence shown here is derived from an EMBL/GenBank/DDBJ whole genome shotgun (WGS) entry which is preliminary data.</text>
</comment>
<dbReference type="InterPro" id="IPR029044">
    <property type="entry name" value="Nucleotide-diphossugar_trans"/>
</dbReference>
<evidence type="ECO:0000313" key="8">
    <source>
        <dbReference type="Proteomes" id="UP001519307"/>
    </source>
</evidence>
<evidence type="ECO:0000313" key="7">
    <source>
        <dbReference type="EMBL" id="MBP2031540.1"/>
    </source>
</evidence>
<dbReference type="InterPro" id="IPR027791">
    <property type="entry name" value="Galactosyl_T_C"/>
</dbReference>
<evidence type="ECO:0000256" key="1">
    <source>
        <dbReference type="ARBA" id="ARBA00004776"/>
    </source>
</evidence>
<dbReference type="Pfam" id="PF02709">
    <property type="entry name" value="Glyco_transf_7C"/>
    <property type="match status" value="1"/>
</dbReference>
<dbReference type="PANTHER" id="PTHR43179:SF12">
    <property type="entry name" value="GALACTOFURANOSYLTRANSFERASE GLFT2"/>
    <property type="match status" value="1"/>
</dbReference>
<proteinExistence type="inferred from homology"/>
<evidence type="ECO:0000259" key="5">
    <source>
        <dbReference type="Pfam" id="PF00535"/>
    </source>
</evidence>
<sequence>MEIENLVDVSIIIPCKNESNNLIKTIDSIMFSKNSFTFEIIVVDDGSTDLCTDFLKYTLIKNVYKNIHLIETNSLGCSGAKNAGAKIARGKYLVFCDAHIKVQDGWLDSLVNTLKDQNASLSAPSILYTKNFISGTYAYGATWNKSLGYTWLLNNPNSIEEIPFAPATTLCITRECFNKINGFDTFFIGYGVEDQELCLKSWLYGYKIVINPNIKVKHLFKEKHSYKITNDCLIYNTLCLAYSHFKKDRLKKTITIFKKHKGFSVAANNIKSNIVEILRQRDKYFTERIHSDDYFFKKFNIYF</sequence>
<reference evidence="7 8" key="1">
    <citation type="submission" date="2021-03" db="EMBL/GenBank/DDBJ databases">
        <title>Genomic Encyclopedia of Type Strains, Phase IV (KMG-IV): sequencing the most valuable type-strain genomes for metagenomic binning, comparative biology and taxonomic classification.</title>
        <authorList>
            <person name="Goeker M."/>
        </authorList>
    </citation>
    <scope>NUCLEOTIDE SEQUENCE [LARGE SCALE GENOMIC DNA]</scope>
    <source>
        <strain evidence="7 8">DSM 28783</strain>
    </source>
</reference>
<evidence type="ECO:0000256" key="3">
    <source>
        <dbReference type="ARBA" id="ARBA00022676"/>
    </source>
</evidence>
<gene>
    <name evidence="7" type="ORF">J2Z42_000205</name>
</gene>
<comment type="pathway">
    <text evidence="1">Cell wall biogenesis; cell wall polysaccharide biosynthesis.</text>
</comment>
<dbReference type="EMBL" id="JAGGLM010000001">
    <property type="protein sequence ID" value="MBP2031540.1"/>
    <property type="molecule type" value="Genomic_DNA"/>
</dbReference>
<dbReference type="Proteomes" id="UP001519307">
    <property type="component" value="Unassembled WGS sequence"/>
</dbReference>
<evidence type="ECO:0000256" key="4">
    <source>
        <dbReference type="ARBA" id="ARBA00022679"/>
    </source>
</evidence>
<dbReference type="RefSeq" id="WP_209700496.1">
    <property type="nucleotide sequence ID" value="NZ_JAGGLM010000001.1"/>
</dbReference>
<dbReference type="InterPro" id="IPR001173">
    <property type="entry name" value="Glyco_trans_2-like"/>
</dbReference>
<evidence type="ECO:0000259" key="6">
    <source>
        <dbReference type="Pfam" id="PF02709"/>
    </source>
</evidence>
<keyword evidence="3" id="KW-0328">Glycosyltransferase</keyword>
<dbReference type="Pfam" id="PF00535">
    <property type="entry name" value="Glycos_transf_2"/>
    <property type="match status" value="1"/>
</dbReference>
<keyword evidence="4" id="KW-0808">Transferase</keyword>
<organism evidence="7 8">
    <name type="scientific">Clostridium algifaecis</name>
    <dbReference type="NCBI Taxonomy" id="1472040"/>
    <lineage>
        <taxon>Bacteria</taxon>
        <taxon>Bacillati</taxon>
        <taxon>Bacillota</taxon>
        <taxon>Clostridia</taxon>
        <taxon>Eubacteriales</taxon>
        <taxon>Clostridiaceae</taxon>
        <taxon>Clostridium</taxon>
    </lineage>
</organism>
<comment type="similarity">
    <text evidence="2">Belongs to the glycosyltransferase 2 family.</text>
</comment>
<evidence type="ECO:0000256" key="2">
    <source>
        <dbReference type="ARBA" id="ARBA00006739"/>
    </source>
</evidence>
<name>A0ABS4KNE0_9CLOT</name>
<dbReference type="SUPFAM" id="SSF53448">
    <property type="entry name" value="Nucleotide-diphospho-sugar transferases"/>
    <property type="match status" value="1"/>
</dbReference>
<dbReference type="PANTHER" id="PTHR43179">
    <property type="entry name" value="RHAMNOSYLTRANSFERASE WBBL"/>
    <property type="match status" value="1"/>
</dbReference>
<protein>
    <submittedName>
        <fullName evidence="7">Glycosyltransferase involved in cell wall biosynthesis</fullName>
    </submittedName>
</protein>
<feature type="domain" description="Glycosyltransferase 2-like" evidence="5">
    <location>
        <begin position="10"/>
        <end position="130"/>
    </location>
</feature>